<feature type="transmembrane region" description="Helical" evidence="11">
    <location>
        <begin position="106"/>
        <end position="128"/>
    </location>
</feature>
<name>A0A2A8CW28_9BACT</name>
<feature type="transmembrane region" description="Helical" evidence="11">
    <location>
        <begin position="12"/>
        <end position="32"/>
    </location>
</feature>
<keyword evidence="14" id="KW-1185">Reference proteome</keyword>
<keyword evidence="6" id="KW-0378">Hydrolase</keyword>
<dbReference type="AlphaFoldDB" id="A0A2A8CW28"/>
<dbReference type="PANTHER" id="PTHR42837">
    <property type="entry name" value="REGULATOR OF SIGMA-E PROTEASE RSEP"/>
    <property type="match status" value="1"/>
</dbReference>
<accession>A0A2A8CW28</accession>
<evidence type="ECO:0000259" key="12">
    <source>
        <dbReference type="PROSITE" id="PS50106"/>
    </source>
</evidence>
<dbReference type="SMART" id="SM00228">
    <property type="entry name" value="PDZ"/>
    <property type="match status" value="2"/>
</dbReference>
<evidence type="ECO:0000256" key="9">
    <source>
        <dbReference type="ARBA" id="ARBA00023049"/>
    </source>
</evidence>
<dbReference type="Gene3D" id="2.30.42.10">
    <property type="match status" value="2"/>
</dbReference>
<comment type="similarity">
    <text evidence="3">Belongs to the peptidase M50B family.</text>
</comment>
<dbReference type="Proteomes" id="UP000220102">
    <property type="component" value="Unassembled WGS sequence"/>
</dbReference>
<reference evidence="13 14" key="1">
    <citation type="submission" date="2017-10" db="EMBL/GenBank/DDBJ databases">
        <title>Draft genome of Longibacter Salinarum.</title>
        <authorList>
            <person name="Goh K.M."/>
            <person name="Shamsir M.S."/>
            <person name="Lim S.W."/>
        </authorList>
    </citation>
    <scope>NUCLEOTIDE SEQUENCE [LARGE SCALE GENOMIC DNA]</scope>
    <source>
        <strain evidence="13 14">KCTC 52045</strain>
    </source>
</reference>
<keyword evidence="10 11" id="KW-0472">Membrane</keyword>
<evidence type="ECO:0000256" key="7">
    <source>
        <dbReference type="ARBA" id="ARBA00022833"/>
    </source>
</evidence>
<dbReference type="InterPro" id="IPR008915">
    <property type="entry name" value="Peptidase_M50"/>
</dbReference>
<evidence type="ECO:0000313" key="14">
    <source>
        <dbReference type="Proteomes" id="UP000220102"/>
    </source>
</evidence>
<dbReference type="PROSITE" id="PS50106">
    <property type="entry name" value="PDZ"/>
    <property type="match status" value="2"/>
</dbReference>
<dbReference type="PANTHER" id="PTHR42837:SF2">
    <property type="entry name" value="MEMBRANE METALLOPROTEASE ARASP2, CHLOROPLASTIC-RELATED"/>
    <property type="match status" value="1"/>
</dbReference>
<dbReference type="InterPro" id="IPR004387">
    <property type="entry name" value="Pept_M50_Zn"/>
</dbReference>
<dbReference type="SUPFAM" id="SSF50156">
    <property type="entry name" value="PDZ domain-like"/>
    <property type="match status" value="2"/>
</dbReference>
<evidence type="ECO:0000256" key="5">
    <source>
        <dbReference type="ARBA" id="ARBA00022692"/>
    </source>
</evidence>
<feature type="domain" description="PDZ" evidence="12">
    <location>
        <begin position="125"/>
        <end position="207"/>
    </location>
</feature>
<dbReference type="CDD" id="cd06163">
    <property type="entry name" value="S2P-M50_PDZ_RseP-like"/>
    <property type="match status" value="2"/>
</dbReference>
<evidence type="ECO:0000256" key="2">
    <source>
        <dbReference type="ARBA" id="ARBA00004141"/>
    </source>
</evidence>
<dbReference type="RefSeq" id="WP_098076170.1">
    <property type="nucleotide sequence ID" value="NZ_PDEQ01000006.1"/>
</dbReference>
<comment type="subcellular location">
    <subcellularLocation>
        <location evidence="2">Membrane</location>
        <topology evidence="2">Multi-pass membrane protein</topology>
    </subcellularLocation>
</comment>
<protein>
    <submittedName>
        <fullName evidence="13">RIP metalloprotease RseP</fullName>
    </submittedName>
</protein>
<dbReference type="InterPro" id="IPR041489">
    <property type="entry name" value="PDZ_6"/>
</dbReference>
<dbReference type="GO" id="GO:0006508">
    <property type="term" value="P:proteolysis"/>
    <property type="evidence" value="ECO:0007669"/>
    <property type="project" value="UniProtKB-KW"/>
</dbReference>
<feature type="transmembrane region" description="Helical" evidence="11">
    <location>
        <begin position="403"/>
        <end position="435"/>
    </location>
</feature>
<feature type="domain" description="PDZ" evidence="12">
    <location>
        <begin position="212"/>
        <end position="266"/>
    </location>
</feature>
<comment type="cofactor">
    <cofactor evidence="1">
        <name>Zn(2+)</name>
        <dbReference type="ChEBI" id="CHEBI:29105"/>
    </cofactor>
</comment>
<dbReference type="OrthoDB" id="9782003at2"/>
<dbReference type="Pfam" id="PF17820">
    <property type="entry name" value="PDZ_6"/>
    <property type="match status" value="1"/>
</dbReference>
<keyword evidence="7" id="KW-0862">Zinc</keyword>
<dbReference type="EMBL" id="PDEQ01000006">
    <property type="protein sequence ID" value="PEN12797.1"/>
    <property type="molecule type" value="Genomic_DNA"/>
</dbReference>
<evidence type="ECO:0000256" key="8">
    <source>
        <dbReference type="ARBA" id="ARBA00022989"/>
    </source>
</evidence>
<dbReference type="Pfam" id="PF02163">
    <property type="entry name" value="Peptidase_M50"/>
    <property type="match status" value="1"/>
</dbReference>
<comment type="caution">
    <text evidence="13">The sequence shown here is derived from an EMBL/GenBank/DDBJ whole genome shotgun (WGS) entry which is preliminary data.</text>
</comment>
<evidence type="ECO:0000256" key="6">
    <source>
        <dbReference type="ARBA" id="ARBA00022801"/>
    </source>
</evidence>
<evidence type="ECO:0000256" key="10">
    <source>
        <dbReference type="ARBA" id="ARBA00023136"/>
    </source>
</evidence>
<gene>
    <name evidence="13" type="ORF">CRI94_12345</name>
</gene>
<sequence length="474" mass="51901">METILGFVTSALWVILGIGLLVFIHELGHFLAAKYFGMRVEQFSIGFPPKIFSKTVGETEYVVGATPLGGYVRVSGMLDESLDTDAIHQEPEPHDYRAKPVWQRMIFITAGVIFNAILAVLIFAGISFSEGDVYIPMDGVEHVYVVPGGVADDMGMKTGDRVLSMNGQPVERFGTLMNLNSVVEKDTLRLTVQRDGKTVPLAISRDSIIRKVTRLNNSDRPELRGRAIGIGIDPPTVSQVSEGYPADSVGMAAGDRIVRVNQDTVRYFEELIYRVNTAPSDTMQIQWLRADSVEAVPANAKSVQRLGDGTVYEATLATQNREGQRVIGVAGPISGAYEVKREPYSLAGAVVAGANQTWDFTRTTVLSLKRVITGQDDPRDSLGGPVKIVEITSSAAAAGPSQFWRIVAILSITLAIMNILPIPALDGGHLIFLLYEIVTRREPSTRFRLMAQQIGMILLLAFITFLIFNDLMRL</sequence>
<keyword evidence="9 13" id="KW-0482">Metalloprotease</keyword>
<dbReference type="InterPro" id="IPR001478">
    <property type="entry name" value="PDZ"/>
</dbReference>
<feature type="transmembrane region" description="Helical" evidence="11">
    <location>
        <begin position="447"/>
        <end position="468"/>
    </location>
</feature>
<evidence type="ECO:0000256" key="11">
    <source>
        <dbReference type="SAM" id="Phobius"/>
    </source>
</evidence>
<evidence type="ECO:0000256" key="1">
    <source>
        <dbReference type="ARBA" id="ARBA00001947"/>
    </source>
</evidence>
<evidence type="ECO:0000256" key="4">
    <source>
        <dbReference type="ARBA" id="ARBA00022670"/>
    </source>
</evidence>
<evidence type="ECO:0000256" key="3">
    <source>
        <dbReference type="ARBA" id="ARBA00007931"/>
    </source>
</evidence>
<dbReference type="GO" id="GO:0004222">
    <property type="term" value="F:metalloendopeptidase activity"/>
    <property type="evidence" value="ECO:0007669"/>
    <property type="project" value="InterPro"/>
</dbReference>
<keyword evidence="5 11" id="KW-0812">Transmembrane</keyword>
<organism evidence="13 14">
    <name type="scientific">Longibacter salinarum</name>
    <dbReference type="NCBI Taxonomy" id="1850348"/>
    <lineage>
        <taxon>Bacteria</taxon>
        <taxon>Pseudomonadati</taxon>
        <taxon>Rhodothermota</taxon>
        <taxon>Rhodothermia</taxon>
        <taxon>Rhodothermales</taxon>
        <taxon>Salisaetaceae</taxon>
        <taxon>Longibacter</taxon>
    </lineage>
</organism>
<dbReference type="InterPro" id="IPR036034">
    <property type="entry name" value="PDZ_sf"/>
</dbReference>
<evidence type="ECO:0000313" key="13">
    <source>
        <dbReference type="EMBL" id="PEN12797.1"/>
    </source>
</evidence>
<keyword evidence="4 13" id="KW-0645">Protease</keyword>
<keyword evidence="8 11" id="KW-1133">Transmembrane helix</keyword>
<dbReference type="GO" id="GO:0016020">
    <property type="term" value="C:membrane"/>
    <property type="evidence" value="ECO:0007669"/>
    <property type="project" value="UniProtKB-SubCell"/>
</dbReference>
<proteinExistence type="inferred from homology"/>